<comment type="caution">
    <text evidence="1">The sequence shown here is derived from an EMBL/GenBank/DDBJ whole genome shotgun (WGS) entry which is preliminary data.</text>
</comment>
<accession>A0ACC2IYC1</accession>
<gene>
    <name evidence="1" type="ORF">ONZ43_g3067</name>
</gene>
<evidence type="ECO:0000313" key="2">
    <source>
        <dbReference type="Proteomes" id="UP001153334"/>
    </source>
</evidence>
<proteinExistence type="predicted"/>
<organism evidence="1 2">
    <name type="scientific">Nemania bipapillata</name>
    <dbReference type="NCBI Taxonomy" id="110536"/>
    <lineage>
        <taxon>Eukaryota</taxon>
        <taxon>Fungi</taxon>
        <taxon>Dikarya</taxon>
        <taxon>Ascomycota</taxon>
        <taxon>Pezizomycotina</taxon>
        <taxon>Sordariomycetes</taxon>
        <taxon>Xylariomycetidae</taxon>
        <taxon>Xylariales</taxon>
        <taxon>Xylariaceae</taxon>
        <taxon>Nemania</taxon>
    </lineage>
</organism>
<evidence type="ECO:0000313" key="1">
    <source>
        <dbReference type="EMBL" id="KAJ8120152.1"/>
    </source>
</evidence>
<protein>
    <submittedName>
        <fullName evidence="1">Uncharacterized protein</fullName>
    </submittedName>
</protein>
<name>A0ACC2IYC1_9PEZI</name>
<reference evidence="1" key="1">
    <citation type="submission" date="2022-11" db="EMBL/GenBank/DDBJ databases">
        <title>Genome Sequence of Nemania bipapillata.</title>
        <authorList>
            <person name="Buettner E."/>
        </authorList>
    </citation>
    <scope>NUCLEOTIDE SEQUENCE</scope>
    <source>
        <strain evidence="1">CP14</strain>
    </source>
</reference>
<sequence length="835" mass="94493">MGDMSPDPANQVICEDGRREGQDGNGSDQQSLPSVFSIDTPEELVQFYTAEVSRLREDLNTPKTQLIAALLQLGVVLADHPDLGDAEPTLREAREFIDADNSASYPVESLMSAQLLASVLQSRNKFDIADELYTTALENTQYNRGPPEDYEIYPFKDSIIPGLPALRRSTDQTQPDKVDEEQVPVETLRTALDMIYPQWGRLTTFLEALGAPRLAPWGVVTRREVLLEQAAAVGHYSAVKLLLEKMRETTSDKLENDEVLLVRAFHRAVQSGSKRVIRLFLDYGIEPFATDEAGKPALHKAAELGLDKVLMEMVQRVDDVDFRDGNGDTALDLALRENHEGIIRLLMRQKGALLASSKLTPKDINLKKKGNNPETGVFGASVYTGLNATVVNFYVNPAHKVEEHRVRVEAVEAVVSDSSLLRSMIHDDGRMDENPDFTWIHIPANNMFWVETLMKNLADLGEDRESCLNFMTKEVWQNQLHESLHGSVHGRFMKPYCGKVGGSLYKPDMVLYMPYIHWESEPKKKEMDEAIEKFKRSAKNKSRHFAEFVNKRVLRTDGAKVEKPGGDKNWSDAGASPDSRLLRTYLYRTIVTCFPKTWGEEGAEKEDTAHILNTSNVLDSILERLDLKFREPILSVYELADVIMARCLGLPSDSTQWENERQRYLEIFEHSINYVADEEICRFNYFADGGRTGARTKLKKSKEAVAGTTTSEVKQIKKRLAQAALQETFNYNEAKAIVDTATRSKRHWGIEEKDMEDIFDISNEIELLKEIKDIQDELNILRTLFDQQSRVVDSYHRASGERTRSSEVVLAMSRLSRIVEQMDADAQRPHKAVST</sequence>
<keyword evidence="2" id="KW-1185">Reference proteome</keyword>
<dbReference type="EMBL" id="JAPESX010000683">
    <property type="protein sequence ID" value="KAJ8120152.1"/>
    <property type="molecule type" value="Genomic_DNA"/>
</dbReference>
<dbReference type="Proteomes" id="UP001153334">
    <property type="component" value="Unassembled WGS sequence"/>
</dbReference>